<gene>
    <name evidence="1" type="ORF">OFY01_18190</name>
</gene>
<organism evidence="1 2">
    <name type="scientific">Streptomyces beihaiensis</name>
    <dbReference type="NCBI Taxonomy" id="2984495"/>
    <lineage>
        <taxon>Bacteria</taxon>
        <taxon>Bacillati</taxon>
        <taxon>Actinomycetota</taxon>
        <taxon>Actinomycetes</taxon>
        <taxon>Kitasatosporales</taxon>
        <taxon>Streptomycetaceae</taxon>
        <taxon>Streptomyces</taxon>
    </lineage>
</organism>
<evidence type="ECO:0000313" key="2">
    <source>
        <dbReference type="Proteomes" id="UP001163064"/>
    </source>
</evidence>
<proteinExistence type="predicted"/>
<dbReference type="RefSeq" id="WP_266601196.1">
    <property type="nucleotide sequence ID" value="NZ_JAPHNL010000223.1"/>
</dbReference>
<dbReference type="EMBL" id="JAPHNL010000223">
    <property type="protein sequence ID" value="MCX3061656.1"/>
    <property type="molecule type" value="Genomic_DNA"/>
</dbReference>
<reference evidence="1" key="1">
    <citation type="submission" date="2022-10" db="EMBL/GenBank/DDBJ databases">
        <title>Streptomyces beihaiensis sp. nov., a chitin degrading actinobacterium, isolated from shrimp pond soil.</title>
        <authorList>
            <person name="Xie J."/>
            <person name="Shen N."/>
        </authorList>
    </citation>
    <scope>NUCLEOTIDE SEQUENCE</scope>
    <source>
        <strain evidence="1">GXMU-J5</strain>
    </source>
</reference>
<protein>
    <submittedName>
        <fullName evidence="1">Uncharacterized protein</fullName>
    </submittedName>
</protein>
<comment type="caution">
    <text evidence="1">The sequence shown here is derived from an EMBL/GenBank/DDBJ whole genome shotgun (WGS) entry which is preliminary data.</text>
</comment>
<dbReference type="Proteomes" id="UP001163064">
    <property type="component" value="Unassembled WGS sequence"/>
</dbReference>
<accession>A0ABT3TX87</accession>
<evidence type="ECO:0000313" key="1">
    <source>
        <dbReference type="EMBL" id="MCX3061656.1"/>
    </source>
</evidence>
<name>A0ABT3TX87_9ACTN</name>
<keyword evidence="2" id="KW-1185">Reference proteome</keyword>
<sequence>MDETTWDWESEDFGASHRGRAAAVLADGSEPKARLFDVGSGSEIPSSSDWWVYHGRHGAPLATAVRAVCRCGWSARRSQPLDWTEVDPDAPYAHDLPGAYADWEHHMADVEARTVPLPADVSGLLEQLEERLSALADDAPLAALRTVGMLERLARETGRMAAFTTAADPATVATGLGITEQAAASLLRRMTGRWC</sequence>